<dbReference type="Pfam" id="PF09995">
    <property type="entry name" value="MPAB_Lcp_cat"/>
    <property type="match status" value="1"/>
</dbReference>
<reference evidence="2 3" key="1">
    <citation type="submission" date="2017-03" db="EMBL/GenBank/DDBJ databases">
        <title>Complete genome sequence of Blastomonas fulva degrading microcsystin LR.</title>
        <authorList>
            <person name="Lee H.-g."/>
            <person name="Jin L."/>
            <person name="oh H.-M."/>
        </authorList>
    </citation>
    <scope>NUCLEOTIDE SEQUENCE [LARGE SCALE GENOMIC DNA]</scope>
    <source>
        <strain evidence="2 3">T2</strain>
    </source>
</reference>
<sequence length="286" mass="31893">MQTLRDSIGTEIRRIFAEPGGKVIEISRTDEGLFGVDSVCWQVHGDVTAMMIGGIASLLLQMLEPRVLAGVWDHSVFRQDMRGRLRRTAAFLARTTYGDKAQALGEIARIRRIHDHVRGTLPDGTPYEANDPQSLAWVHVTESLCFVESFIRYSRPHMSMRDRDRYFDEMAEVGTLLGADPVPRTYRAAQRFIRDVRPTLRFDQRTREIADLLLNQPPASPRLAPFHHMTMQAGVDLLPGWARSMHGLSISLPARLAVRGGTTGMAAITRWALAQGSTTRSASASA</sequence>
<evidence type="ECO:0000259" key="1">
    <source>
        <dbReference type="Pfam" id="PF09995"/>
    </source>
</evidence>
<feature type="domain" description="ER-bound oxygenase mpaB/mpaB'/Rubber oxygenase catalytic" evidence="1">
    <location>
        <begin position="41"/>
        <end position="270"/>
    </location>
</feature>
<gene>
    <name evidence="2" type="ORF">B5J99_16935</name>
</gene>
<dbReference type="InterPro" id="IPR018713">
    <property type="entry name" value="MPAB/Lcp_cat_dom"/>
</dbReference>
<dbReference type="PANTHER" id="PTHR36151:SF3">
    <property type="entry name" value="ER-BOUND OXYGENASE MPAB_MPAB'_RUBBER OXYGENASE CATALYTIC DOMAIN-CONTAINING PROTEIN"/>
    <property type="match status" value="1"/>
</dbReference>
<organism evidence="2 3">
    <name type="scientific">Blastomonas fulva</name>
    <dbReference type="NCBI Taxonomy" id="1550728"/>
    <lineage>
        <taxon>Bacteria</taxon>
        <taxon>Pseudomonadati</taxon>
        <taxon>Pseudomonadota</taxon>
        <taxon>Alphaproteobacteria</taxon>
        <taxon>Sphingomonadales</taxon>
        <taxon>Sphingomonadaceae</taxon>
        <taxon>Blastomonas</taxon>
    </lineage>
</organism>
<proteinExistence type="predicted"/>
<name>A0ABN5BBJ3_9SPHN</name>
<evidence type="ECO:0000313" key="3">
    <source>
        <dbReference type="Proteomes" id="UP000258016"/>
    </source>
</evidence>
<protein>
    <recommendedName>
        <fullName evidence="1">ER-bound oxygenase mpaB/mpaB'/Rubber oxygenase catalytic domain-containing protein</fullName>
    </recommendedName>
</protein>
<dbReference type="Proteomes" id="UP000258016">
    <property type="component" value="Chromosome"/>
</dbReference>
<dbReference type="PANTHER" id="PTHR36151">
    <property type="entry name" value="BLR2777 PROTEIN"/>
    <property type="match status" value="1"/>
</dbReference>
<evidence type="ECO:0000313" key="2">
    <source>
        <dbReference type="EMBL" id="ASR52934.1"/>
    </source>
</evidence>
<accession>A0ABN5BBJ3</accession>
<dbReference type="EMBL" id="CP020083">
    <property type="protein sequence ID" value="ASR52934.1"/>
    <property type="molecule type" value="Genomic_DNA"/>
</dbReference>
<keyword evidence="3" id="KW-1185">Reference proteome</keyword>